<proteinExistence type="predicted"/>
<sequence>MKELVENLATTFLINGWEWKFDYGMAVPNEDDLERAINYAKQVLDSEEATNAQLELGRLVFKKREGVIDIFVYSGTLED</sequence>
<accession>A0A2L1IVV0</accession>
<gene>
    <name evidence="1" type="ORF">SEA_BILLNYE_157</name>
</gene>
<keyword evidence="2" id="KW-1185">Reference proteome</keyword>
<evidence type="ECO:0000313" key="1">
    <source>
        <dbReference type="EMBL" id="AVD99330.1"/>
    </source>
</evidence>
<protein>
    <submittedName>
        <fullName evidence="1">Uncharacterized protein</fullName>
    </submittedName>
</protein>
<dbReference type="EMBL" id="MG757153">
    <property type="protein sequence ID" value="AVD99330.1"/>
    <property type="molecule type" value="Genomic_DNA"/>
</dbReference>
<evidence type="ECO:0000313" key="2">
    <source>
        <dbReference type="Proteomes" id="UP000241925"/>
    </source>
</evidence>
<reference evidence="1 2" key="1">
    <citation type="submission" date="2018-01" db="EMBL/GenBank/DDBJ databases">
        <authorList>
            <person name="Grinwald M.F."/>
            <person name="Tasoff P."/>
            <person name="Simpson K.F."/>
            <person name="Vasser A."/>
            <person name="Shaffer C.D."/>
            <person name="Weston-Hafer K.A."/>
            <person name="Russell D.A."/>
            <person name="Pope W.H."/>
            <person name="Jacobs-Sera D."/>
            <person name="Hendrix R.W."/>
            <person name="Hatfull G.F."/>
        </authorList>
    </citation>
    <scope>NUCLEOTIDE SEQUENCE [LARGE SCALE GENOMIC DNA]</scope>
</reference>
<name>A0A2L1IVV0_9CAUD</name>
<dbReference type="Proteomes" id="UP000241925">
    <property type="component" value="Segment"/>
</dbReference>
<organism evidence="1 2">
    <name type="scientific">Streptomyces phage BillNye</name>
    <dbReference type="NCBI Taxonomy" id="2079426"/>
    <lineage>
        <taxon>Viruses</taxon>
        <taxon>Duplodnaviria</taxon>
        <taxon>Heunggongvirae</taxon>
        <taxon>Uroviricota</taxon>
        <taxon>Caudoviricetes</taxon>
        <taxon>Stanwilliamsviridae</taxon>
        <taxon>Loccivirinae</taxon>
        <taxon>Wilnyevirus</taxon>
        <taxon>Wilnyevirus billnye</taxon>
    </lineage>
</organism>